<dbReference type="RefSeq" id="WP_022331924.1">
    <property type="nucleotide sequence ID" value="NZ_AP031440.1"/>
</dbReference>
<dbReference type="EMBL" id="NFHB01000002">
    <property type="protein sequence ID" value="OUN04274.1"/>
    <property type="molecule type" value="Genomic_DNA"/>
</dbReference>
<dbReference type="InterPro" id="IPR001387">
    <property type="entry name" value="Cro/C1-type_HTH"/>
</dbReference>
<dbReference type="Gene3D" id="3.90.1530.30">
    <property type="match status" value="1"/>
</dbReference>
<keyword evidence="2" id="KW-0159">Chromosome partition</keyword>
<dbReference type="PROSITE" id="PS50943">
    <property type="entry name" value="HTH_CROC1"/>
    <property type="match status" value="1"/>
</dbReference>
<dbReference type="CDD" id="cd16393">
    <property type="entry name" value="SPO0J_N"/>
    <property type="match status" value="1"/>
</dbReference>
<evidence type="ECO:0000256" key="2">
    <source>
        <dbReference type="ARBA" id="ARBA00022829"/>
    </source>
</evidence>
<evidence type="ECO:0000259" key="4">
    <source>
        <dbReference type="PROSITE" id="PS50943"/>
    </source>
</evidence>
<dbReference type="GO" id="GO:0007059">
    <property type="term" value="P:chromosome segregation"/>
    <property type="evidence" value="ECO:0007669"/>
    <property type="project" value="UniProtKB-KW"/>
</dbReference>
<dbReference type="SMART" id="SM00470">
    <property type="entry name" value="ParB"/>
    <property type="match status" value="1"/>
</dbReference>
<dbReference type="GO" id="GO:0003677">
    <property type="term" value="F:DNA binding"/>
    <property type="evidence" value="ECO:0007669"/>
    <property type="project" value="UniProtKB-KW"/>
</dbReference>
<comment type="similarity">
    <text evidence="1">Belongs to the ParB family.</text>
</comment>
<reference evidence="6" key="2">
    <citation type="journal article" date="2018" name="BMC Genomics">
        <title>Whole genome sequencing and function prediction of 133 gut anaerobes isolated from chicken caecum in pure cultures.</title>
        <authorList>
            <person name="Medvecky M."/>
            <person name="Cejkova D."/>
            <person name="Polansky O."/>
            <person name="Karasova D."/>
            <person name="Kubasova T."/>
            <person name="Cizek A."/>
            <person name="Rychlik I."/>
        </authorList>
    </citation>
    <scope>NUCLEOTIDE SEQUENCE</scope>
    <source>
        <strain evidence="6">An90</strain>
    </source>
</reference>
<dbReference type="FunFam" id="1.10.10.2830:FF:000001">
    <property type="entry name" value="Chromosome partitioning protein ParB"/>
    <property type="match status" value="1"/>
</dbReference>
<reference evidence="5" key="3">
    <citation type="submission" date="2022-06" db="EMBL/GenBank/DDBJ databases">
        <title>Isolation of gut microbiota from human fecal samples.</title>
        <authorList>
            <person name="Pamer E.G."/>
            <person name="Barat B."/>
            <person name="Waligurski E."/>
            <person name="Medina S."/>
            <person name="Paddock L."/>
            <person name="Mostad J."/>
        </authorList>
    </citation>
    <scope>NUCLEOTIDE SEQUENCE</scope>
    <source>
        <strain evidence="5">DFI.6.22</strain>
    </source>
</reference>
<evidence type="ECO:0000313" key="6">
    <source>
        <dbReference type="EMBL" id="OUN04274.1"/>
    </source>
</evidence>
<accession>A0A1Y3QX85</accession>
<evidence type="ECO:0000256" key="1">
    <source>
        <dbReference type="ARBA" id="ARBA00006295"/>
    </source>
</evidence>
<dbReference type="InterPro" id="IPR003115">
    <property type="entry name" value="ParB_N"/>
</dbReference>
<organism evidence="6 7">
    <name type="scientific">Alistipes onderdonkii</name>
    <dbReference type="NCBI Taxonomy" id="328813"/>
    <lineage>
        <taxon>Bacteria</taxon>
        <taxon>Pseudomonadati</taxon>
        <taxon>Bacteroidota</taxon>
        <taxon>Bacteroidia</taxon>
        <taxon>Bacteroidales</taxon>
        <taxon>Rikenellaceae</taxon>
        <taxon>Alistipes</taxon>
    </lineage>
</organism>
<dbReference type="Proteomes" id="UP001205035">
    <property type="component" value="Unassembled WGS sequence"/>
</dbReference>
<dbReference type="Proteomes" id="UP000195772">
    <property type="component" value="Unassembled WGS sequence"/>
</dbReference>
<dbReference type="InterPro" id="IPR036086">
    <property type="entry name" value="ParB/Sulfiredoxin_sf"/>
</dbReference>
<dbReference type="InterPro" id="IPR050336">
    <property type="entry name" value="Chromosome_partition/occlusion"/>
</dbReference>
<dbReference type="FunFam" id="3.90.1530.30:FF:000001">
    <property type="entry name" value="Chromosome partitioning protein ParB"/>
    <property type="match status" value="1"/>
</dbReference>
<dbReference type="eggNOG" id="COG1475">
    <property type="taxonomic scope" value="Bacteria"/>
</dbReference>
<proteinExistence type="inferred from homology"/>
<dbReference type="SUPFAM" id="SSF109709">
    <property type="entry name" value="KorB DNA-binding domain-like"/>
    <property type="match status" value="1"/>
</dbReference>
<keyword evidence="3" id="KW-0238">DNA-binding</keyword>
<dbReference type="GO" id="GO:0005694">
    <property type="term" value="C:chromosome"/>
    <property type="evidence" value="ECO:0007669"/>
    <property type="project" value="TreeGrafter"/>
</dbReference>
<dbReference type="Pfam" id="PF17762">
    <property type="entry name" value="HTH_ParB"/>
    <property type="match status" value="1"/>
</dbReference>
<evidence type="ECO:0000313" key="7">
    <source>
        <dbReference type="Proteomes" id="UP000195772"/>
    </source>
</evidence>
<name>A0A1Y3QX85_9BACT</name>
<dbReference type="NCBIfam" id="TIGR00180">
    <property type="entry name" value="parB_part"/>
    <property type="match status" value="1"/>
</dbReference>
<dbReference type="GO" id="GO:0045881">
    <property type="term" value="P:positive regulation of sporulation resulting in formation of a cellular spore"/>
    <property type="evidence" value="ECO:0007669"/>
    <property type="project" value="TreeGrafter"/>
</dbReference>
<dbReference type="SUPFAM" id="SSF110849">
    <property type="entry name" value="ParB/Sulfiredoxin"/>
    <property type="match status" value="1"/>
</dbReference>
<dbReference type="EMBL" id="JANGBQ010000001">
    <property type="protein sequence ID" value="MCQ5081304.1"/>
    <property type="molecule type" value="Genomic_DNA"/>
</dbReference>
<gene>
    <name evidence="6" type="ORF">B5G41_02895</name>
    <name evidence="5" type="ORF">NE651_00150</name>
</gene>
<evidence type="ECO:0000313" key="5">
    <source>
        <dbReference type="EMBL" id="MCQ5081304.1"/>
    </source>
</evidence>
<dbReference type="Pfam" id="PF02195">
    <property type="entry name" value="ParB_N"/>
    <property type="match status" value="1"/>
</dbReference>
<reference evidence="7" key="1">
    <citation type="submission" date="2017-04" db="EMBL/GenBank/DDBJ databases">
        <title>Function of individual gut microbiota members based on whole genome sequencing of pure cultures obtained from chicken caecum.</title>
        <authorList>
            <person name="Medvecky M."/>
            <person name="Cejkova D."/>
            <person name="Polansky O."/>
            <person name="Karasova D."/>
            <person name="Kubasova T."/>
            <person name="Cizek A."/>
            <person name="Rychlik I."/>
        </authorList>
    </citation>
    <scope>NUCLEOTIDE SEQUENCE [LARGE SCALE GENOMIC DNA]</scope>
    <source>
        <strain evidence="7">An90</strain>
    </source>
</reference>
<dbReference type="OrthoDB" id="9802051at2"/>
<dbReference type="Gene3D" id="1.10.10.2830">
    <property type="match status" value="1"/>
</dbReference>
<dbReference type="InterPro" id="IPR041468">
    <property type="entry name" value="HTH_ParB/Spo0J"/>
</dbReference>
<dbReference type="AlphaFoldDB" id="A0A1Y3QX85"/>
<dbReference type="InterPro" id="IPR004437">
    <property type="entry name" value="ParB/RepB/Spo0J"/>
</dbReference>
<feature type="domain" description="HTH cro/C1-type" evidence="4">
    <location>
        <begin position="135"/>
        <end position="163"/>
    </location>
</feature>
<dbReference type="PANTHER" id="PTHR33375:SF1">
    <property type="entry name" value="CHROMOSOME-PARTITIONING PROTEIN PARB-RELATED"/>
    <property type="match status" value="1"/>
</dbReference>
<sequence length="291" mass="32502">MKQPKGLGRGLDAIFGTDAVDAKLKPMSQMSEIDITEIIPNPTQPRTQFDEEALDELADSIRQLGVIQPITVKKSGDGKYIIISGERRWRAAQRADLTSLPAYIREVDDENLHAMALVENIQRQDLNAIEIALGMQRLIDECNLTQDALSEKVGKKRSTISNYMRLLKLPDEVQLALKEGLISMGHAKAIAGAPDGMQVRVLKRIIKKGLSVRQAEELVRSLTEQPAAAAQNVEDEEYPESYSRLVEQLEKFFSQDISIKRSKNGGGRIVIGFGDDKDIEQFIERFSGRIK</sequence>
<evidence type="ECO:0000256" key="3">
    <source>
        <dbReference type="ARBA" id="ARBA00023125"/>
    </source>
</evidence>
<comment type="caution">
    <text evidence="6">The sequence shown here is derived from an EMBL/GenBank/DDBJ whole genome shotgun (WGS) entry which is preliminary data.</text>
</comment>
<protein>
    <submittedName>
        <fullName evidence="6">Chromosome partitioning protein ParB</fullName>
    </submittedName>
    <submittedName>
        <fullName evidence="5">ParB/RepB/Spo0J family partition protein</fullName>
    </submittedName>
</protein>
<dbReference type="PANTHER" id="PTHR33375">
    <property type="entry name" value="CHROMOSOME-PARTITIONING PROTEIN PARB-RELATED"/>
    <property type="match status" value="1"/>
</dbReference>